<dbReference type="PROSITE" id="PS00801">
    <property type="entry name" value="TRANSKETOLASE_1"/>
    <property type="match status" value="1"/>
</dbReference>
<name>A0ABZ0SAY8_9GAMM</name>
<organism evidence="6 7">
    <name type="scientific">Thiorhodovibrio winogradskyi</name>
    <dbReference type="NCBI Taxonomy" id="77007"/>
    <lineage>
        <taxon>Bacteria</taxon>
        <taxon>Pseudomonadati</taxon>
        <taxon>Pseudomonadota</taxon>
        <taxon>Gammaproteobacteria</taxon>
        <taxon>Chromatiales</taxon>
        <taxon>Chromatiaceae</taxon>
        <taxon>Thiorhodovibrio</taxon>
    </lineage>
</organism>
<evidence type="ECO:0000313" key="6">
    <source>
        <dbReference type="EMBL" id="WPL18188.1"/>
    </source>
</evidence>
<dbReference type="InterPro" id="IPR049557">
    <property type="entry name" value="Transketolase_CS"/>
</dbReference>
<evidence type="ECO:0000256" key="2">
    <source>
        <dbReference type="ARBA" id="ARBA00022679"/>
    </source>
</evidence>
<accession>A0ABZ0SAY8</accession>
<feature type="domain" description="Transketolase N-terminal" evidence="5">
    <location>
        <begin position="7"/>
        <end position="39"/>
    </location>
</feature>
<protein>
    <submittedName>
        <fullName evidence="6">Transketolase</fullName>
        <ecNumber evidence="6">2.2.1.1</ecNumber>
    </submittedName>
</protein>
<dbReference type="EMBL" id="CP121472">
    <property type="protein sequence ID" value="WPL18188.1"/>
    <property type="molecule type" value="Genomic_DNA"/>
</dbReference>
<dbReference type="InterPro" id="IPR029061">
    <property type="entry name" value="THDP-binding"/>
</dbReference>
<dbReference type="InterPro" id="IPR005474">
    <property type="entry name" value="Transketolase_N"/>
</dbReference>
<dbReference type="Gene3D" id="3.40.50.970">
    <property type="match status" value="1"/>
</dbReference>
<dbReference type="Pfam" id="PF00456">
    <property type="entry name" value="Transketolase_N"/>
    <property type="match status" value="1"/>
</dbReference>
<dbReference type="Proteomes" id="UP001432180">
    <property type="component" value="Chromosome"/>
</dbReference>
<dbReference type="SUPFAM" id="SSF52518">
    <property type="entry name" value="Thiamin diphosphate-binding fold (THDP-binding)"/>
    <property type="match status" value="1"/>
</dbReference>
<keyword evidence="7" id="KW-1185">Reference proteome</keyword>
<evidence type="ECO:0000313" key="7">
    <source>
        <dbReference type="Proteomes" id="UP001432180"/>
    </source>
</evidence>
<keyword evidence="3" id="KW-0479">Metal-binding</keyword>
<evidence type="ECO:0000256" key="1">
    <source>
        <dbReference type="ARBA" id="ARBA00001964"/>
    </source>
</evidence>
<proteinExistence type="predicted"/>
<keyword evidence="2 6" id="KW-0808">Transferase</keyword>
<dbReference type="GO" id="GO:0004802">
    <property type="term" value="F:transketolase activity"/>
    <property type="evidence" value="ECO:0007669"/>
    <property type="project" value="UniProtKB-EC"/>
</dbReference>
<evidence type="ECO:0000256" key="3">
    <source>
        <dbReference type="ARBA" id="ARBA00022723"/>
    </source>
</evidence>
<comment type="cofactor">
    <cofactor evidence="1">
        <name>thiamine diphosphate</name>
        <dbReference type="ChEBI" id="CHEBI:58937"/>
    </cofactor>
</comment>
<sequence>MSATSLDRLCISTLRTLAIDQVQRANSGHPGTPMGAAPIRLLPVAALPAL</sequence>
<reference evidence="6 7" key="1">
    <citation type="journal article" date="2023" name="Microorganisms">
        <title>Thiorhodovibrio frisius and Trv. litoralis spp. nov., Two Novel Members from a Clade of Fastidious Purple Sulfur Bacteria That Exhibit Unique Red-Shifted Light-Harvesting Capabilities.</title>
        <authorList>
            <person name="Methner A."/>
            <person name="Kuzyk S.B."/>
            <person name="Petersen J."/>
            <person name="Bauer S."/>
            <person name="Brinkmann H."/>
            <person name="Sichau K."/>
            <person name="Wanner G."/>
            <person name="Wolf J."/>
            <person name="Neumann-Schaal M."/>
            <person name="Henke P."/>
            <person name="Tank M."/>
            <person name="Sproer C."/>
            <person name="Bunk B."/>
            <person name="Overmann J."/>
        </authorList>
    </citation>
    <scope>NUCLEOTIDE SEQUENCE [LARGE SCALE GENOMIC DNA]</scope>
    <source>
        <strain evidence="6 7">DSM 6702</strain>
    </source>
</reference>
<evidence type="ECO:0000256" key="4">
    <source>
        <dbReference type="ARBA" id="ARBA00023052"/>
    </source>
</evidence>
<evidence type="ECO:0000259" key="5">
    <source>
        <dbReference type="Pfam" id="PF00456"/>
    </source>
</evidence>
<gene>
    <name evidence="6" type="primary">tkt_3</name>
    <name evidence="6" type="ORF">Thiowin_03247</name>
</gene>
<keyword evidence="4" id="KW-0786">Thiamine pyrophosphate</keyword>
<dbReference type="EC" id="2.2.1.1" evidence="6"/>